<dbReference type="AlphaFoldDB" id="A0A212TD28"/>
<dbReference type="InterPro" id="IPR019223">
    <property type="entry name" value="DUF2147"/>
</dbReference>
<dbReference type="Proteomes" id="UP000198131">
    <property type="component" value="Unassembled WGS sequence"/>
</dbReference>
<feature type="signal peptide" evidence="1">
    <location>
        <begin position="1"/>
        <end position="25"/>
    </location>
</feature>
<organism evidence="3 4">
    <name type="scientific">Hymenobacter gelipurpurascens</name>
    <dbReference type="NCBI Taxonomy" id="89968"/>
    <lineage>
        <taxon>Bacteria</taxon>
        <taxon>Pseudomonadati</taxon>
        <taxon>Bacteroidota</taxon>
        <taxon>Cytophagia</taxon>
        <taxon>Cytophagales</taxon>
        <taxon>Hymenobacteraceae</taxon>
        <taxon>Hymenobacter</taxon>
    </lineage>
</organism>
<dbReference type="Pfam" id="PF09917">
    <property type="entry name" value="DUF2147"/>
    <property type="match status" value="1"/>
</dbReference>
<dbReference type="PANTHER" id="PTHR36919">
    <property type="entry name" value="BLR1215 PROTEIN"/>
    <property type="match status" value="1"/>
</dbReference>
<evidence type="ECO:0000313" key="3">
    <source>
        <dbReference type="EMBL" id="SNC63721.1"/>
    </source>
</evidence>
<evidence type="ECO:0000256" key="1">
    <source>
        <dbReference type="SAM" id="SignalP"/>
    </source>
</evidence>
<evidence type="ECO:0000259" key="2">
    <source>
        <dbReference type="Pfam" id="PF09917"/>
    </source>
</evidence>
<gene>
    <name evidence="3" type="ORF">SAMN06265337_0936</name>
</gene>
<accession>A0A212TD28</accession>
<dbReference type="EMBL" id="FYEW01000001">
    <property type="protein sequence ID" value="SNC63721.1"/>
    <property type="molecule type" value="Genomic_DNA"/>
</dbReference>
<dbReference type="Gene3D" id="2.40.128.520">
    <property type="match status" value="1"/>
</dbReference>
<evidence type="ECO:0000313" key="4">
    <source>
        <dbReference type="Proteomes" id="UP000198131"/>
    </source>
</evidence>
<dbReference type="PANTHER" id="PTHR36919:SF2">
    <property type="entry name" value="BLL6627 PROTEIN"/>
    <property type="match status" value="1"/>
</dbReference>
<reference evidence="4" key="1">
    <citation type="submission" date="2017-06" db="EMBL/GenBank/DDBJ databases">
        <authorList>
            <person name="Varghese N."/>
            <person name="Submissions S."/>
        </authorList>
    </citation>
    <scope>NUCLEOTIDE SEQUENCE [LARGE SCALE GENOMIC DNA]</scope>
    <source>
        <strain evidence="4">DSM 11116</strain>
    </source>
</reference>
<keyword evidence="4" id="KW-1185">Reference proteome</keyword>
<feature type="domain" description="DUF2147" evidence="2">
    <location>
        <begin position="35"/>
        <end position="153"/>
    </location>
</feature>
<proteinExistence type="predicted"/>
<protein>
    <submittedName>
        <fullName evidence="3">Uncharacterized conserved protein, DUF2147 family</fullName>
    </submittedName>
</protein>
<keyword evidence="1" id="KW-0732">Signal</keyword>
<name>A0A212TD28_9BACT</name>
<sequence length="155" mass="17502">MRMTMAKTWIFGTLSALLSMKAPQAGLGQSVTPVGVWVDDAGDSRVEIYSCGPQELCGKLVWLRPAGDSTATTPVLDTRNPDSSKRKQPLLNKRILQGLLYDADDDRWEDGEIYDPRNGRTYSCYLRVLSKNRLEVKGYIGFSFIGRSHYWTRVH</sequence>
<feature type="chain" id="PRO_5012713487" evidence="1">
    <location>
        <begin position="26"/>
        <end position="155"/>
    </location>
</feature>